<dbReference type="Gene3D" id="1.20.5.3310">
    <property type="match status" value="1"/>
</dbReference>
<dbReference type="GO" id="GO:0015031">
    <property type="term" value="P:protein transport"/>
    <property type="evidence" value="ECO:0007669"/>
    <property type="project" value="UniProtKB-KW"/>
</dbReference>
<name>A0A426TZE1_9CHLR</name>
<evidence type="ECO:0000256" key="6">
    <source>
        <dbReference type="ARBA" id="ARBA00023010"/>
    </source>
</evidence>
<feature type="region of interest" description="Disordered" evidence="9">
    <location>
        <begin position="233"/>
        <end position="256"/>
    </location>
</feature>
<evidence type="ECO:0000256" key="5">
    <source>
        <dbReference type="ARBA" id="ARBA00022989"/>
    </source>
</evidence>
<accession>A0A426TZE1</accession>
<organism evidence="11 12">
    <name type="scientific">Candidatus Viridilinea halotolerans</name>
    <dbReference type="NCBI Taxonomy" id="2491704"/>
    <lineage>
        <taxon>Bacteria</taxon>
        <taxon>Bacillati</taxon>
        <taxon>Chloroflexota</taxon>
        <taxon>Chloroflexia</taxon>
        <taxon>Chloroflexales</taxon>
        <taxon>Chloroflexineae</taxon>
        <taxon>Oscillochloridaceae</taxon>
        <taxon>Candidatus Viridilinea</taxon>
    </lineage>
</organism>
<evidence type="ECO:0000256" key="7">
    <source>
        <dbReference type="ARBA" id="ARBA00023136"/>
    </source>
</evidence>
<dbReference type="GO" id="GO:0016020">
    <property type="term" value="C:membrane"/>
    <property type="evidence" value="ECO:0007669"/>
    <property type="project" value="UniProtKB-SubCell"/>
</dbReference>
<dbReference type="PANTHER" id="PTHR33162">
    <property type="entry name" value="SEC-INDEPENDENT PROTEIN TRANSLOCASE PROTEIN TATA, CHLOROPLASTIC"/>
    <property type="match status" value="1"/>
</dbReference>
<evidence type="ECO:0000256" key="3">
    <source>
        <dbReference type="ARBA" id="ARBA00022692"/>
    </source>
</evidence>
<evidence type="ECO:0000313" key="12">
    <source>
        <dbReference type="Proteomes" id="UP000280307"/>
    </source>
</evidence>
<dbReference type="EMBL" id="RSAS01000432">
    <property type="protein sequence ID" value="RRR71716.1"/>
    <property type="molecule type" value="Genomic_DNA"/>
</dbReference>
<proteinExistence type="predicted"/>
<feature type="coiled-coil region" evidence="8">
    <location>
        <begin position="51"/>
        <end position="78"/>
    </location>
</feature>
<evidence type="ECO:0000256" key="9">
    <source>
        <dbReference type="SAM" id="MobiDB-lite"/>
    </source>
</evidence>
<keyword evidence="3 10" id="KW-0812">Transmembrane</keyword>
<protein>
    <recommendedName>
        <fullName evidence="13">Twin-arginine translocase TatA/TatE family subunit</fullName>
    </recommendedName>
</protein>
<evidence type="ECO:0000256" key="1">
    <source>
        <dbReference type="ARBA" id="ARBA00004167"/>
    </source>
</evidence>
<evidence type="ECO:0000256" key="10">
    <source>
        <dbReference type="SAM" id="Phobius"/>
    </source>
</evidence>
<keyword evidence="4" id="KW-0653">Protein transport</keyword>
<evidence type="ECO:0000256" key="4">
    <source>
        <dbReference type="ARBA" id="ARBA00022927"/>
    </source>
</evidence>
<keyword evidence="8" id="KW-0175">Coiled coil</keyword>
<evidence type="ECO:0008006" key="13">
    <source>
        <dbReference type="Google" id="ProtNLM"/>
    </source>
</evidence>
<feature type="compositionally biased region" description="Low complexity" evidence="9">
    <location>
        <begin position="132"/>
        <end position="171"/>
    </location>
</feature>
<dbReference type="AlphaFoldDB" id="A0A426TZE1"/>
<evidence type="ECO:0000313" key="11">
    <source>
        <dbReference type="EMBL" id="RRR71716.1"/>
    </source>
</evidence>
<feature type="region of interest" description="Disordered" evidence="9">
    <location>
        <begin position="126"/>
        <end position="189"/>
    </location>
</feature>
<dbReference type="PANTHER" id="PTHR33162:SF1">
    <property type="entry name" value="SEC-INDEPENDENT PROTEIN TRANSLOCASE PROTEIN TATA, CHLOROPLASTIC"/>
    <property type="match status" value="1"/>
</dbReference>
<keyword evidence="6" id="KW-0811">Translocation</keyword>
<sequence length="301" mass="32382">MEIFNIHLFEFLLIAGLALIIFGPERLPEVGRFLGKQLARFLAWQQQSPELQLMQELRSEMEREIASLRDELVRTRSQLDVTPDMKTWHKEMLEMVRLRDDDLKVALPTNGLQALKPALPTTAPIAPPASIPMPTSTLPQAPAAATAATIATPPAAPPAADTLAGAGATPPSLLPTPSAPLGTVPAPRPQPMLAAQTTAVRNTIDDATFDAILSEETQPPPTLDDNASSEALLTATQPPPAPDDTAEQPAPPPTDHAQLTQQIATLSNDLHHLVGILRARGLLEEDWRSLGVQDDQESLAR</sequence>
<feature type="transmembrane region" description="Helical" evidence="10">
    <location>
        <begin position="6"/>
        <end position="23"/>
    </location>
</feature>
<dbReference type="Proteomes" id="UP000280307">
    <property type="component" value="Unassembled WGS sequence"/>
</dbReference>
<dbReference type="InterPro" id="IPR003369">
    <property type="entry name" value="TatA/B/E"/>
</dbReference>
<gene>
    <name evidence="11" type="ORF">EI684_11170</name>
</gene>
<keyword evidence="7 10" id="KW-0472">Membrane</keyword>
<evidence type="ECO:0000256" key="8">
    <source>
        <dbReference type="SAM" id="Coils"/>
    </source>
</evidence>
<keyword evidence="5 10" id="KW-1133">Transmembrane helix</keyword>
<evidence type="ECO:0000256" key="2">
    <source>
        <dbReference type="ARBA" id="ARBA00022448"/>
    </source>
</evidence>
<comment type="subcellular location">
    <subcellularLocation>
        <location evidence="1">Membrane</location>
        <topology evidence="1">Single-pass membrane protein</topology>
    </subcellularLocation>
</comment>
<reference evidence="11 12" key="1">
    <citation type="submission" date="2018-12" db="EMBL/GenBank/DDBJ databases">
        <title>Genome Sequence of Candidatus Viridilinea halotolerans isolated from saline sulfide-rich spring.</title>
        <authorList>
            <person name="Grouzdev D.S."/>
            <person name="Burganskaya E.I."/>
            <person name="Krutkina M.S."/>
            <person name="Sukhacheva M.V."/>
            <person name="Gorlenko V.M."/>
        </authorList>
    </citation>
    <scope>NUCLEOTIDE SEQUENCE [LARGE SCALE GENOMIC DNA]</scope>
    <source>
        <strain evidence="11">Chok-6</strain>
    </source>
</reference>
<dbReference type="Pfam" id="PF02416">
    <property type="entry name" value="TatA_B_E"/>
    <property type="match status" value="1"/>
</dbReference>
<comment type="caution">
    <text evidence="11">The sequence shown here is derived from an EMBL/GenBank/DDBJ whole genome shotgun (WGS) entry which is preliminary data.</text>
</comment>
<keyword evidence="2" id="KW-0813">Transport</keyword>